<dbReference type="EMBL" id="RAWK01000044">
    <property type="protein sequence ID" value="RKH70328.1"/>
    <property type="molecule type" value="Genomic_DNA"/>
</dbReference>
<keyword evidence="2" id="KW-1185">Reference proteome</keyword>
<reference evidence="2" key="1">
    <citation type="submission" date="2018-09" db="EMBL/GenBank/DDBJ databases">
        <authorList>
            <person name="Livingstone P.G."/>
            <person name="Whitworth D.E."/>
        </authorList>
    </citation>
    <scope>NUCLEOTIDE SEQUENCE [LARGE SCALE GENOMIC DNA]</scope>
    <source>
        <strain evidence="2">AB050A</strain>
    </source>
</reference>
<name>A0A3A8QRE6_9BACT</name>
<protein>
    <submittedName>
        <fullName evidence="1">Uncharacterized protein</fullName>
    </submittedName>
</protein>
<evidence type="ECO:0000313" key="2">
    <source>
        <dbReference type="Proteomes" id="UP000267003"/>
    </source>
</evidence>
<comment type="caution">
    <text evidence="1">The sequence shown here is derived from an EMBL/GenBank/DDBJ whole genome shotgun (WGS) entry which is preliminary data.</text>
</comment>
<proteinExistence type="predicted"/>
<sequence>MRAPDTTTWPYARLDRVCSWEHLNFSRQFRLDWYPDTFEPGKSPEENLTRLEREAVQPFAPNQYTRLPAPWMGWEWRGLGEGQIIRDRWIVVGTGLLFLQAISVKEDPFPEGDAFLDSLRVTATESR</sequence>
<dbReference type="AlphaFoldDB" id="A0A3A8QRE6"/>
<evidence type="ECO:0000313" key="1">
    <source>
        <dbReference type="EMBL" id="RKH70328.1"/>
    </source>
</evidence>
<dbReference type="Proteomes" id="UP000267003">
    <property type="component" value="Unassembled WGS sequence"/>
</dbReference>
<accession>A0A3A8QRE6</accession>
<gene>
    <name evidence="1" type="ORF">D7W81_09595</name>
</gene>
<organism evidence="1 2">
    <name type="scientific">Corallococcus aberystwythensis</name>
    <dbReference type="NCBI Taxonomy" id="2316722"/>
    <lineage>
        <taxon>Bacteria</taxon>
        <taxon>Pseudomonadati</taxon>
        <taxon>Myxococcota</taxon>
        <taxon>Myxococcia</taxon>
        <taxon>Myxococcales</taxon>
        <taxon>Cystobacterineae</taxon>
        <taxon>Myxococcaceae</taxon>
        <taxon>Corallococcus</taxon>
    </lineage>
</organism>